<feature type="domain" description="Nudix hydrolase" evidence="1">
    <location>
        <begin position="35"/>
        <end position="175"/>
    </location>
</feature>
<dbReference type="PANTHER" id="PTHR43736:SF1">
    <property type="entry name" value="DIHYDRONEOPTERIN TRIPHOSPHATE DIPHOSPHATASE"/>
    <property type="match status" value="1"/>
</dbReference>
<dbReference type="Gene3D" id="3.90.79.10">
    <property type="entry name" value="Nucleoside Triphosphate Pyrophosphohydrolase"/>
    <property type="match status" value="1"/>
</dbReference>
<protein>
    <recommendedName>
        <fullName evidence="1">Nudix hydrolase domain-containing protein</fullName>
    </recommendedName>
</protein>
<proteinExistence type="predicted"/>
<dbReference type="Pfam" id="PF00293">
    <property type="entry name" value="NUDIX"/>
    <property type="match status" value="1"/>
</dbReference>
<dbReference type="InterPro" id="IPR000086">
    <property type="entry name" value="NUDIX_hydrolase_dom"/>
</dbReference>
<dbReference type="PANTHER" id="PTHR43736">
    <property type="entry name" value="ADP-RIBOSE PYROPHOSPHATASE"/>
    <property type="match status" value="1"/>
</dbReference>
<dbReference type="PROSITE" id="PS51462">
    <property type="entry name" value="NUDIX"/>
    <property type="match status" value="1"/>
</dbReference>
<comment type="caution">
    <text evidence="2">The sequence shown here is derived from an EMBL/GenBank/DDBJ whole genome shotgun (WGS) entry which is preliminary data.</text>
</comment>
<dbReference type="InterPro" id="IPR015797">
    <property type="entry name" value="NUDIX_hydrolase-like_dom_sf"/>
</dbReference>
<dbReference type="Proteomes" id="UP000177622">
    <property type="component" value="Unassembled WGS sequence"/>
</dbReference>
<gene>
    <name evidence="2" type="ORF">PENARI_c003G07437</name>
</gene>
<dbReference type="OrthoDB" id="276276at2759"/>
<keyword evidence="3" id="KW-1185">Reference proteome</keyword>
<name>A0A1F5LSZ4_PENAI</name>
<reference evidence="2 3" key="1">
    <citation type="journal article" date="2016" name="Sci. Rep.">
        <title>Penicillium arizonense, a new, genome sequenced fungal species, reveals a high chemical diversity in secreted metabolites.</title>
        <authorList>
            <person name="Grijseels S."/>
            <person name="Nielsen J.C."/>
            <person name="Randelovic M."/>
            <person name="Nielsen J."/>
            <person name="Nielsen K.F."/>
            <person name="Workman M."/>
            <person name="Frisvad J.C."/>
        </authorList>
    </citation>
    <scope>NUCLEOTIDE SEQUENCE [LARGE SCALE GENOMIC DNA]</scope>
    <source>
        <strain evidence="2 3">CBS 141311</strain>
    </source>
</reference>
<dbReference type="SUPFAM" id="SSF55811">
    <property type="entry name" value="Nudix"/>
    <property type="match status" value="1"/>
</dbReference>
<evidence type="ECO:0000313" key="3">
    <source>
        <dbReference type="Proteomes" id="UP000177622"/>
    </source>
</evidence>
<evidence type="ECO:0000313" key="2">
    <source>
        <dbReference type="EMBL" id="OGE56332.1"/>
    </source>
</evidence>
<accession>A0A1F5LSZ4</accession>
<sequence length="205" mass="23367">MIPMLPNKASVEPVLVRLKDIDIPVPALQKANPDINRFSAGFIILREDPVELSKPHAFLVQRGFDGSWGGTWEGPGGGYEPSKDATIVETALRETQEEAGIVIPLEAIFPLVYRRTFEHKGLLMNYYTFIAQLRGEFPVTLSDEHLAWGFFNEKEARSFGTFDKEEARQQKHVMLESKKRTLCHIFINKERLENGDEKGIMHVNR</sequence>
<dbReference type="GeneID" id="34573255"/>
<dbReference type="RefSeq" id="XP_022491760.1">
    <property type="nucleotide sequence ID" value="XM_022628521.1"/>
</dbReference>
<organism evidence="2 3">
    <name type="scientific">Penicillium arizonense</name>
    <dbReference type="NCBI Taxonomy" id="1835702"/>
    <lineage>
        <taxon>Eukaryota</taxon>
        <taxon>Fungi</taxon>
        <taxon>Dikarya</taxon>
        <taxon>Ascomycota</taxon>
        <taxon>Pezizomycotina</taxon>
        <taxon>Eurotiomycetes</taxon>
        <taxon>Eurotiomycetidae</taxon>
        <taxon>Eurotiales</taxon>
        <taxon>Aspergillaceae</taxon>
        <taxon>Penicillium</taxon>
    </lineage>
</organism>
<evidence type="ECO:0000259" key="1">
    <source>
        <dbReference type="PROSITE" id="PS51462"/>
    </source>
</evidence>
<dbReference type="EMBL" id="LXJU01000003">
    <property type="protein sequence ID" value="OGE56332.1"/>
    <property type="molecule type" value="Genomic_DNA"/>
</dbReference>
<dbReference type="AlphaFoldDB" id="A0A1F5LSZ4"/>